<dbReference type="RefSeq" id="WP_201956104.1">
    <property type="nucleotide sequence ID" value="NZ_JAERRJ010000017.1"/>
</dbReference>
<name>A0ABS1MG05_9NOCA</name>
<dbReference type="EMBL" id="JAERRJ010000017">
    <property type="protein sequence ID" value="MBL1079492.1"/>
    <property type="molecule type" value="Genomic_DNA"/>
</dbReference>
<accession>A0ABS1MG05</accession>
<gene>
    <name evidence="1" type="ORF">JK358_34310</name>
</gene>
<comment type="caution">
    <text evidence="1">The sequence shown here is derived from an EMBL/GenBank/DDBJ whole genome shotgun (WGS) entry which is preliminary data.</text>
</comment>
<evidence type="ECO:0000313" key="2">
    <source>
        <dbReference type="Proteomes" id="UP000602198"/>
    </source>
</evidence>
<organism evidence="1 2">
    <name type="scientific">Nocardia acididurans</name>
    <dbReference type="NCBI Taxonomy" id="2802282"/>
    <lineage>
        <taxon>Bacteria</taxon>
        <taxon>Bacillati</taxon>
        <taxon>Actinomycetota</taxon>
        <taxon>Actinomycetes</taxon>
        <taxon>Mycobacteriales</taxon>
        <taxon>Nocardiaceae</taxon>
        <taxon>Nocardia</taxon>
    </lineage>
</organism>
<sequence>MIPFIIAAAVLITFLWARADIYYFLYHWRVDRYRRRYLTAAERRELREQRTRERYGYDWEREQRLLHERESKRSKFRPELLIDAESLIGEPRGLMELSATQLVAEFRQAIIWRRMAETACTAHTGSGCLDGFPVVRQWREQTDALEAEYDRRTSDPVRRGLSWRERWTLHQAGYEFGDFHAQHLPLPLHTARDRDVLLASFATDEDPDTALYLTSIDTTEE</sequence>
<evidence type="ECO:0000313" key="1">
    <source>
        <dbReference type="EMBL" id="MBL1079492.1"/>
    </source>
</evidence>
<protein>
    <submittedName>
        <fullName evidence="1">Uncharacterized protein</fullName>
    </submittedName>
</protein>
<dbReference type="Proteomes" id="UP000602198">
    <property type="component" value="Unassembled WGS sequence"/>
</dbReference>
<keyword evidence="2" id="KW-1185">Reference proteome</keyword>
<proteinExistence type="predicted"/>
<reference evidence="1 2" key="1">
    <citation type="submission" date="2021-01" db="EMBL/GenBank/DDBJ databases">
        <title>WGS of actinomycetes isolated from Thailand.</title>
        <authorList>
            <person name="Thawai C."/>
        </authorList>
    </citation>
    <scope>NUCLEOTIDE SEQUENCE [LARGE SCALE GENOMIC DNA]</scope>
    <source>
        <strain evidence="1 2">LPG 2</strain>
    </source>
</reference>